<dbReference type="Gene3D" id="3.40.50.150">
    <property type="entry name" value="Vaccinia Virus protein VP39"/>
    <property type="match status" value="1"/>
</dbReference>
<dbReference type="SUPFAM" id="SSF53335">
    <property type="entry name" value="S-adenosyl-L-methionine-dependent methyltransferases"/>
    <property type="match status" value="1"/>
</dbReference>
<dbReference type="PANTHER" id="PTHR43317:SF1">
    <property type="entry name" value="THERMOSPERMINE SYNTHASE ACAULIS5"/>
    <property type="match status" value="1"/>
</dbReference>
<dbReference type="CDD" id="cd02440">
    <property type="entry name" value="AdoMet_MTases"/>
    <property type="match status" value="1"/>
</dbReference>
<keyword evidence="3" id="KW-1133">Transmembrane helix</keyword>
<dbReference type="Proteomes" id="UP000327013">
    <property type="component" value="Unassembled WGS sequence"/>
</dbReference>
<evidence type="ECO:0008006" key="6">
    <source>
        <dbReference type="Google" id="ProtNLM"/>
    </source>
</evidence>
<feature type="transmembrane region" description="Helical" evidence="3">
    <location>
        <begin position="162"/>
        <end position="184"/>
    </location>
</feature>
<reference evidence="4 5" key="1">
    <citation type="submission" date="2019-06" db="EMBL/GenBank/DDBJ databases">
        <title>A chromosomal-level reference genome of Carpinus fangiana (Coryloideae, Betulaceae).</title>
        <authorList>
            <person name="Yang X."/>
            <person name="Wang Z."/>
            <person name="Zhang L."/>
            <person name="Hao G."/>
            <person name="Liu J."/>
            <person name="Yang Y."/>
        </authorList>
    </citation>
    <scope>NUCLEOTIDE SEQUENCE [LARGE SCALE GENOMIC DNA]</scope>
    <source>
        <strain evidence="4">Cfa_2016G</strain>
        <tissue evidence="4">Leaf</tissue>
    </source>
</reference>
<accession>A0A5N6KZX7</accession>
<feature type="transmembrane region" description="Helical" evidence="3">
    <location>
        <begin position="71"/>
        <end position="89"/>
    </location>
</feature>
<keyword evidence="3" id="KW-0472">Membrane</keyword>
<evidence type="ECO:0000313" key="5">
    <source>
        <dbReference type="Proteomes" id="UP000327013"/>
    </source>
</evidence>
<evidence type="ECO:0000256" key="1">
    <source>
        <dbReference type="ARBA" id="ARBA00023115"/>
    </source>
</evidence>
<keyword evidence="5" id="KW-1185">Reference proteome</keyword>
<evidence type="ECO:0000256" key="2">
    <source>
        <dbReference type="SAM" id="MobiDB-lite"/>
    </source>
</evidence>
<feature type="region of interest" description="Disordered" evidence="2">
    <location>
        <begin position="543"/>
        <end position="563"/>
    </location>
</feature>
<feature type="transmembrane region" description="Helical" evidence="3">
    <location>
        <begin position="134"/>
        <end position="155"/>
    </location>
</feature>
<name>A0A5N6KZX7_9ROSI</name>
<keyword evidence="1" id="KW-0620">Polyamine biosynthesis</keyword>
<dbReference type="AlphaFoldDB" id="A0A5N6KZX7"/>
<proteinExistence type="predicted"/>
<organism evidence="4 5">
    <name type="scientific">Carpinus fangiana</name>
    <dbReference type="NCBI Taxonomy" id="176857"/>
    <lineage>
        <taxon>Eukaryota</taxon>
        <taxon>Viridiplantae</taxon>
        <taxon>Streptophyta</taxon>
        <taxon>Embryophyta</taxon>
        <taxon>Tracheophyta</taxon>
        <taxon>Spermatophyta</taxon>
        <taxon>Magnoliopsida</taxon>
        <taxon>eudicotyledons</taxon>
        <taxon>Gunneridae</taxon>
        <taxon>Pentapetalae</taxon>
        <taxon>rosids</taxon>
        <taxon>fabids</taxon>
        <taxon>Fagales</taxon>
        <taxon>Betulaceae</taxon>
        <taxon>Carpinus</taxon>
    </lineage>
</organism>
<dbReference type="NCBIfam" id="NF037959">
    <property type="entry name" value="MFS_SpdSyn"/>
    <property type="match status" value="1"/>
</dbReference>
<dbReference type="PANTHER" id="PTHR43317">
    <property type="entry name" value="THERMOSPERMINE SYNTHASE ACAULIS5"/>
    <property type="match status" value="1"/>
</dbReference>
<feature type="transmembrane region" description="Helical" evidence="3">
    <location>
        <begin position="222"/>
        <end position="240"/>
    </location>
</feature>
<dbReference type="InterPro" id="IPR029063">
    <property type="entry name" value="SAM-dependent_MTases_sf"/>
</dbReference>
<feature type="transmembrane region" description="Helical" evidence="3">
    <location>
        <begin position="196"/>
        <end position="215"/>
    </location>
</feature>
<protein>
    <recommendedName>
        <fullName evidence="6">PABS domain-containing protein</fullName>
    </recommendedName>
</protein>
<dbReference type="GO" id="GO:0006596">
    <property type="term" value="P:polyamine biosynthetic process"/>
    <property type="evidence" value="ECO:0007669"/>
    <property type="project" value="UniProtKB-KW"/>
</dbReference>
<dbReference type="EMBL" id="VIBQ01000036">
    <property type="protein sequence ID" value="KAB8437379.1"/>
    <property type="molecule type" value="Genomic_DNA"/>
</dbReference>
<evidence type="ECO:0000256" key="3">
    <source>
        <dbReference type="SAM" id="Phobius"/>
    </source>
</evidence>
<gene>
    <name evidence="4" type="ORF">FH972_025058</name>
</gene>
<comment type="caution">
    <text evidence="4">The sequence shown here is derived from an EMBL/GenBank/DDBJ whole genome shotgun (WGS) entry which is preliminary data.</text>
</comment>
<sequence length="583" mass="63202">MAGRKTPAGSADAAENRQVELDEEDANIRIALSSPFSLVRVVVLVLLLALWSQVIEFNLTPAYGSIPASKWRGLLASTAYNLPFGISVSHSTSSARLVLRYLEWLPLLALGSAWALHAYLYRLGSLLGPTWASVTTKVIVQVPVLLLGALIAVHLCQLRHRFLPIGLMMCTMWLFRSNISMTLLERSLGPIGSHPGLTRYSLLVTLSFGFSIVCPPTRNRKVFLRWAIVAISAGSWFLAFDPHAPFQRALDVANRRLESSGFTILDREESITGYVSVIENTAQGFRTMRCDHSLLGGNWLVTPQSIANGMTRPESIFSIFTMLEAVRLMVPVIVPPPPPPPPHSQTALVIGLGIGTAPTALAAHTINTTVLELDPAVTRLARTHFALPPALTVLTADATSHIPHLAALSPATRPAYDFILHDVFTGGAEPAPLFAPAFLRALHALLAPGGVVAVNYAGDLRRKATWRALRRVARVLGNCRAFRDSAAAPEGRAGPDFANVVVYCARGTGAWGFREAVEGDFLGSLGRREWLVPRHEVALFAGVGEGDEEEGGGEEGGGDREQSAADHWRIMRGVLPDIVWETW</sequence>
<keyword evidence="3" id="KW-0812">Transmembrane</keyword>
<feature type="transmembrane region" description="Helical" evidence="3">
    <location>
        <begin position="101"/>
        <end position="122"/>
    </location>
</feature>
<evidence type="ECO:0000313" key="4">
    <source>
        <dbReference type="EMBL" id="KAB8437379.1"/>
    </source>
</evidence>
<dbReference type="OrthoDB" id="515035at2759"/>
<feature type="transmembrane region" description="Helical" evidence="3">
    <location>
        <begin position="30"/>
        <end position="51"/>
    </location>
</feature>